<dbReference type="Pfam" id="PF01068">
    <property type="entry name" value="DNA_ligase_A_M"/>
    <property type="match status" value="1"/>
</dbReference>
<comment type="similarity">
    <text evidence="14 15">Belongs to the ATP-dependent DNA ligase family.</text>
</comment>
<dbReference type="PROSITE" id="PS50160">
    <property type="entry name" value="DNA_LIGASE_A3"/>
    <property type="match status" value="1"/>
</dbReference>
<keyword evidence="8 14" id="KW-0460">Magnesium</keyword>
<feature type="binding site" evidence="14">
    <location>
        <position position="326"/>
    </location>
    <ligand>
        <name>ATP</name>
        <dbReference type="ChEBI" id="CHEBI:30616"/>
    </ligand>
</feature>
<dbReference type="GO" id="GO:0046872">
    <property type="term" value="F:metal ion binding"/>
    <property type="evidence" value="ECO:0007669"/>
    <property type="project" value="UniProtKB-KW"/>
</dbReference>
<evidence type="ECO:0000256" key="1">
    <source>
        <dbReference type="ARBA" id="ARBA00022598"/>
    </source>
</evidence>
<feature type="binding site" evidence="14">
    <location>
        <position position="398"/>
    </location>
    <ligand>
        <name>ATP</name>
        <dbReference type="ChEBI" id="CHEBI:30616"/>
    </ligand>
</feature>
<dbReference type="NCBIfam" id="TIGR00574">
    <property type="entry name" value="dnl1"/>
    <property type="match status" value="1"/>
</dbReference>
<evidence type="ECO:0000256" key="8">
    <source>
        <dbReference type="ARBA" id="ARBA00022842"/>
    </source>
</evidence>
<evidence type="ECO:0000256" key="2">
    <source>
        <dbReference type="ARBA" id="ARBA00022618"/>
    </source>
</evidence>
<dbReference type="CDD" id="cd07901">
    <property type="entry name" value="Adenylation_DNA_ligase_Arch_LigB"/>
    <property type="match status" value="1"/>
</dbReference>
<dbReference type="PANTHER" id="PTHR45674">
    <property type="entry name" value="DNA LIGASE 1/3 FAMILY MEMBER"/>
    <property type="match status" value="1"/>
</dbReference>
<evidence type="ECO:0000256" key="14">
    <source>
        <dbReference type="HAMAP-Rule" id="MF_00407"/>
    </source>
</evidence>
<dbReference type="Pfam" id="PF04679">
    <property type="entry name" value="DNA_ligase_A_C"/>
    <property type="match status" value="1"/>
</dbReference>
<dbReference type="FunFam" id="2.40.50.140:FF:000163">
    <property type="entry name" value="Probable DNA ligase"/>
    <property type="match status" value="1"/>
</dbReference>
<evidence type="ECO:0000313" key="17">
    <source>
        <dbReference type="EMBL" id="PZR54289.1"/>
    </source>
</evidence>
<evidence type="ECO:0000256" key="9">
    <source>
        <dbReference type="ARBA" id="ARBA00023172"/>
    </source>
</evidence>
<organism evidence="17 18">
    <name type="scientific">Xylanimonas oleitrophica</name>
    <dbReference type="NCBI Taxonomy" id="2607479"/>
    <lineage>
        <taxon>Bacteria</taxon>
        <taxon>Bacillati</taxon>
        <taxon>Actinomycetota</taxon>
        <taxon>Actinomycetes</taxon>
        <taxon>Micrococcales</taxon>
        <taxon>Promicromonosporaceae</taxon>
        <taxon>Xylanimonas</taxon>
    </lineage>
</organism>
<protein>
    <recommendedName>
        <fullName evidence="14">Probable DNA ligase</fullName>
        <ecNumber evidence="14">6.5.1.1</ecNumber>
    </recommendedName>
    <alternativeName>
        <fullName evidence="14">Polydeoxyribonucleotide synthase [ATP]</fullName>
    </alternativeName>
</protein>
<dbReference type="SUPFAM" id="SSF50249">
    <property type="entry name" value="Nucleic acid-binding proteins"/>
    <property type="match status" value="1"/>
</dbReference>
<proteinExistence type="inferred from homology"/>
<dbReference type="GO" id="GO:0006310">
    <property type="term" value="P:DNA recombination"/>
    <property type="evidence" value="ECO:0007669"/>
    <property type="project" value="UniProtKB-UniRule"/>
</dbReference>
<evidence type="ECO:0000313" key="18">
    <source>
        <dbReference type="Proteomes" id="UP000248783"/>
    </source>
</evidence>
<keyword evidence="9 14" id="KW-0233">DNA recombination</keyword>
<keyword evidence="4 14" id="KW-0479">Metal-binding</keyword>
<dbReference type="InterPro" id="IPR022865">
    <property type="entry name" value="DNA_ligae_ATP-dep_bac/arc"/>
</dbReference>
<dbReference type="GO" id="GO:0006260">
    <property type="term" value="P:DNA replication"/>
    <property type="evidence" value="ECO:0007669"/>
    <property type="project" value="UniProtKB-UniRule"/>
</dbReference>
<evidence type="ECO:0000256" key="11">
    <source>
        <dbReference type="ARBA" id="ARBA00023306"/>
    </source>
</evidence>
<keyword evidence="7 14" id="KW-0067">ATP-binding</keyword>
<feature type="binding site" evidence="14">
    <location>
        <position position="243"/>
    </location>
    <ligand>
        <name>ATP</name>
        <dbReference type="ChEBI" id="CHEBI:30616"/>
    </ligand>
</feature>
<sequence>MRRVSRPQRAARRRATITDVLLADVVATSAAVAATRSRLTKRELLAAALRSAADDGGPRAGDEVEVVAAFLSGRPRQRRTGVGWRSLTELPPPAATPSLGVLDVDAALDTLAATAGTGSQAARGTALAGLMAAATTDEQQFLRRLLLGELRQGALDSLLLDAVAAAADVPVTAVRRAAMFSALSGPIARAALTGGDGALESFRLEVGRPVRPMLASAAPDVLAAFAGFDGDAVAVDAKIDGIRVQVHRHGDDVVVYTRSLEDVTDRLPEVVELARSLPVEAVVLDGEAIALDPEGRPRAFQDTASRTGSRDGAALRGQVPLTTYLFDVLHLDGTDLIDAPASERVAALGRTVPADALVRRMVTADPEEASRFFADVVASGHEGVVVKSLEAPYDAGRRGGAWVKVKPRHTLDLVVLAVERGSGRREGWLSNIHLGARVPGAGAEGTDGWVMLGKTFKGLSDEVLRWQTERFNELKVEDNGWVVTVRPEQVVEIAFDGVQRSTRYPGGVALRFARVFRYRDDKPVSEADTIQTVREYLKST</sequence>
<dbReference type="Gene3D" id="2.40.50.140">
    <property type="entry name" value="Nucleic acid-binding proteins"/>
    <property type="match status" value="1"/>
</dbReference>
<evidence type="ECO:0000256" key="7">
    <source>
        <dbReference type="ARBA" id="ARBA00022840"/>
    </source>
</evidence>
<keyword evidence="5 14" id="KW-0547">Nucleotide-binding</keyword>
<dbReference type="EC" id="6.5.1.1" evidence="14"/>
<keyword evidence="3 14" id="KW-0235">DNA replication</keyword>
<evidence type="ECO:0000256" key="12">
    <source>
        <dbReference type="ARBA" id="ARBA00034003"/>
    </source>
</evidence>
<dbReference type="GO" id="GO:0005524">
    <property type="term" value="F:ATP binding"/>
    <property type="evidence" value="ECO:0007669"/>
    <property type="project" value="UniProtKB-UniRule"/>
</dbReference>
<evidence type="ECO:0000256" key="5">
    <source>
        <dbReference type="ARBA" id="ARBA00022741"/>
    </source>
</evidence>
<keyword evidence="6 14" id="KW-0227">DNA damage</keyword>
<dbReference type="InterPro" id="IPR012310">
    <property type="entry name" value="DNA_ligase_ATP-dep_cent"/>
</dbReference>
<dbReference type="Gene3D" id="3.30.470.30">
    <property type="entry name" value="DNA ligase/mRNA capping enzyme"/>
    <property type="match status" value="1"/>
</dbReference>
<evidence type="ECO:0000259" key="16">
    <source>
        <dbReference type="PROSITE" id="PS50160"/>
    </source>
</evidence>
<feature type="active site" description="N6-AMP-lysine intermediate" evidence="14">
    <location>
        <position position="238"/>
    </location>
</feature>
<name>A0A2W5WS04_9MICO</name>
<evidence type="ECO:0000256" key="13">
    <source>
        <dbReference type="ARBA" id="ARBA00054532"/>
    </source>
</evidence>
<evidence type="ECO:0000256" key="10">
    <source>
        <dbReference type="ARBA" id="ARBA00023204"/>
    </source>
</evidence>
<gene>
    <name evidence="14" type="primary">lig</name>
    <name evidence="17" type="ORF">DNL40_05115</name>
</gene>
<dbReference type="Gene3D" id="1.10.3260.10">
    <property type="entry name" value="DNA ligase, ATP-dependent, N-terminal domain"/>
    <property type="match status" value="1"/>
</dbReference>
<dbReference type="InterPro" id="IPR036599">
    <property type="entry name" value="DNA_ligase_N_sf"/>
</dbReference>
<dbReference type="GO" id="GO:0003910">
    <property type="term" value="F:DNA ligase (ATP) activity"/>
    <property type="evidence" value="ECO:0007669"/>
    <property type="project" value="UniProtKB-UniRule"/>
</dbReference>
<dbReference type="GO" id="GO:0071897">
    <property type="term" value="P:DNA biosynthetic process"/>
    <property type="evidence" value="ECO:0007669"/>
    <property type="project" value="InterPro"/>
</dbReference>
<dbReference type="SUPFAM" id="SSF117018">
    <property type="entry name" value="ATP-dependent DNA ligase DNA-binding domain"/>
    <property type="match status" value="1"/>
</dbReference>
<dbReference type="SUPFAM" id="SSF56091">
    <property type="entry name" value="DNA ligase/mRNA capping enzyme, catalytic domain"/>
    <property type="match status" value="1"/>
</dbReference>
<dbReference type="EMBL" id="QKWH01000002">
    <property type="protein sequence ID" value="PZR54289.1"/>
    <property type="molecule type" value="Genomic_DNA"/>
</dbReference>
<feature type="binding site" evidence="14">
    <location>
        <position position="404"/>
    </location>
    <ligand>
        <name>ATP</name>
        <dbReference type="ChEBI" id="CHEBI:30616"/>
    </ligand>
</feature>
<dbReference type="InterPro" id="IPR012309">
    <property type="entry name" value="DNA_ligase_ATP-dep_C"/>
</dbReference>
<feature type="binding site" evidence="14">
    <location>
        <position position="287"/>
    </location>
    <ligand>
        <name>ATP</name>
        <dbReference type="ChEBI" id="CHEBI:30616"/>
    </ligand>
</feature>
<dbReference type="HAMAP" id="MF_00407">
    <property type="entry name" value="DNA_ligase"/>
    <property type="match status" value="1"/>
</dbReference>
<feature type="binding site" evidence="14">
    <location>
        <position position="258"/>
    </location>
    <ligand>
        <name>ATP</name>
        <dbReference type="ChEBI" id="CHEBI:30616"/>
    </ligand>
</feature>
<evidence type="ECO:0000256" key="4">
    <source>
        <dbReference type="ARBA" id="ARBA00022723"/>
    </source>
</evidence>
<dbReference type="GO" id="GO:0003677">
    <property type="term" value="F:DNA binding"/>
    <property type="evidence" value="ECO:0007669"/>
    <property type="project" value="InterPro"/>
</dbReference>
<dbReference type="InterPro" id="IPR012340">
    <property type="entry name" value="NA-bd_OB-fold"/>
</dbReference>
<accession>A0A2W5WS04</accession>
<dbReference type="InterPro" id="IPR012308">
    <property type="entry name" value="DNA_ligase_ATP-dep_N"/>
</dbReference>
<comment type="function">
    <text evidence="13 14">DNA ligase that seals nicks in double-stranded DNA during DNA replication, DNA recombination and DNA repair.</text>
</comment>
<dbReference type="GO" id="GO:0051301">
    <property type="term" value="P:cell division"/>
    <property type="evidence" value="ECO:0007669"/>
    <property type="project" value="UniProtKB-KW"/>
</dbReference>
<dbReference type="GO" id="GO:0006281">
    <property type="term" value="P:DNA repair"/>
    <property type="evidence" value="ECO:0007669"/>
    <property type="project" value="UniProtKB-UniRule"/>
</dbReference>
<comment type="catalytic activity">
    <reaction evidence="12 14">
        <text>ATP + (deoxyribonucleotide)n-3'-hydroxyl + 5'-phospho-(deoxyribonucleotide)m = (deoxyribonucleotide)n+m + AMP + diphosphate.</text>
        <dbReference type="EC" id="6.5.1.1"/>
    </reaction>
</comment>
<comment type="caution">
    <text evidence="17">The sequence shown here is derived from an EMBL/GenBank/DDBJ whole genome shotgun (WGS) entry which is preliminary data.</text>
</comment>
<keyword evidence="11 14" id="KW-0131">Cell cycle</keyword>
<dbReference type="InterPro" id="IPR000977">
    <property type="entry name" value="DNA_ligase_ATP-dep"/>
</dbReference>
<keyword evidence="10 14" id="KW-0234">DNA repair</keyword>
<keyword evidence="2 14" id="KW-0132">Cell division</keyword>
<dbReference type="Proteomes" id="UP000248783">
    <property type="component" value="Unassembled WGS sequence"/>
</dbReference>
<evidence type="ECO:0000256" key="6">
    <source>
        <dbReference type="ARBA" id="ARBA00022763"/>
    </source>
</evidence>
<feature type="domain" description="ATP-dependent DNA ligase family profile" evidence="16">
    <location>
        <begin position="314"/>
        <end position="438"/>
    </location>
</feature>
<keyword evidence="1 14" id="KW-0436">Ligase</keyword>
<evidence type="ECO:0000256" key="15">
    <source>
        <dbReference type="RuleBase" id="RU004196"/>
    </source>
</evidence>
<reference evidence="17 18" key="1">
    <citation type="submission" date="2018-06" db="EMBL/GenBank/DDBJ databases">
        <title>Whole genome sequencing of a novel hydrocarbon degrading bacterial strain, PW21 isolated from oil contaminated produced water sample.</title>
        <authorList>
            <person name="Nagkirti P."/>
            <person name="Shaikh A."/>
            <person name="Gowdaman V."/>
            <person name="Engineer A.E."/>
            <person name="Dagar S."/>
            <person name="Dhakephalkar P.K."/>
        </authorList>
    </citation>
    <scope>NUCLEOTIDE SEQUENCE [LARGE SCALE GENOMIC DNA]</scope>
    <source>
        <strain evidence="17 18">PW21</strain>
    </source>
</reference>
<dbReference type="InterPro" id="IPR050191">
    <property type="entry name" value="ATP-dep_DNA_ligase"/>
</dbReference>
<comment type="cofactor">
    <cofactor evidence="14">
        <name>Mg(2+)</name>
        <dbReference type="ChEBI" id="CHEBI:18420"/>
    </cofactor>
</comment>
<feature type="binding site" evidence="14">
    <location>
        <position position="236"/>
    </location>
    <ligand>
        <name>ATP</name>
        <dbReference type="ChEBI" id="CHEBI:30616"/>
    </ligand>
</feature>
<dbReference type="NCBIfam" id="NF002868">
    <property type="entry name" value="PRK03180.1"/>
    <property type="match status" value="1"/>
</dbReference>
<dbReference type="PANTHER" id="PTHR45674:SF13">
    <property type="entry name" value="DNA LIGASE-RELATED"/>
    <property type="match status" value="1"/>
</dbReference>
<dbReference type="AlphaFoldDB" id="A0A2W5WS04"/>
<evidence type="ECO:0000256" key="3">
    <source>
        <dbReference type="ARBA" id="ARBA00022705"/>
    </source>
</evidence>
<dbReference type="Pfam" id="PF04675">
    <property type="entry name" value="DNA_ligase_A_N"/>
    <property type="match status" value="1"/>
</dbReference>
<keyword evidence="18" id="KW-1185">Reference proteome</keyword>